<protein>
    <submittedName>
        <fullName evidence="3">Uncharacterized protein</fullName>
    </submittedName>
</protein>
<evidence type="ECO:0000313" key="4">
    <source>
        <dbReference type="Proteomes" id="UP000812287"/>
    </source>
</evidence>
<dbReference type="Proteomes" id="UP000812287">
    <property type="component" value="Unassembled WGS sequence"/>
</dbReference>
<dbReference type="GeneID" id="66108890"/>
<evidence type="ECO:0000256" key="1">
    <source>
        <dbReference type="SAM" id="MobiDB-lite"/>
    </source>
</evidence>
<feature type="chain" id="PRO_5040257091" evidence="2">
    <location>
        <begin position="22"/>
        <end position="95"/>
    </location>
</feature>
<feature type="compositionally biased region" description="Low complexity" evidence="1">
    <location>
        <begin position="70"/>
        <end position="86"/>
    </location>
</feature>
<dbReference type="EMBL" id="MU250539">
    <property type="protein sequence ID" value="KAG7444633.1"/>
    <property type="molecule type" value="Genomic_DNA"/>
</dbReference>
<reference evidence="3" key="1">
    <citation type="submission" date="2020-11" db="EMBL/GenBank/DDBJ databases">
        <title>Adaptations for nitrogen fixation in a non-lichenized fungal sporocarp promotes dispersal by wood-feeding termites.</title>
        <authorList>
            <consortium name="DOE Joint Genome Institute"/>
            <person name="Koch R.A."/>
            <person name="Yoon G."/>
            <person name="Arayal U."/>
            <person name="Lail K."/>
            <person name="Amirebrahimi M."/>
            <person name="Labutti K."/>
            <person name="Lipzen A."/>
            <person name="Riley R."/>
            <person name="Barry K."/>
            <person name="Henrissat B."/>
            <person name="Grigoriev I.V."/>
            <person name="Herr J.R."/>
            <person name="Aime M.C."/>
        </authorList>
    </citation>
    <scope>NUCLEOTIDE SEQUENCE</scope>
    <source>
        <strain evidence="3">MCA 3950</strain>
    </source>
</reference>
<sequence length="95" mass="9343">MQFSILTHLRVLFASLQGVRGSGPDSSMLPSDSASASLSNSGQGYIPRGRNNIDTQGSATNSGSGKPKPSGTTGNSGGQASNSGGSATNGGGQTR</sequence>
<comment type="caution">
    <text evidence="3">The sequence shown here is derived from an EMBL/GenBank/DDBJ whole genome shotgun (WGS) entry which is preliminary data.</text>
</comment>
<dbReference type="AlphaFoldDB" id="A0A9P8AQR9"/>
<feature type="compositionally biased region" description="Polar residues" evidence="1">
    <location>
        <begin position="52"/>
        <end position="64"/>
    </location>
</feature>
<dbReference type="RefSeq" id="XP_043038133.1">
    <property type="nucleotide sequence ID" value="XM_043186593.1"/>
</dbReference>
<feature type="region of interest" description="Disordered" evidence="1">
    <location>
        <begin position="18"/>
        <end position="95"/>
    </location>
</feature>
<feature type="signal peptide" evidence="2">
    <location>
        <begin position="1"/>
        <end position="21"/>
    </location>
</feature>
<name>A0A9P8AQR9_9AGAR</name>
<feature type="compositionally biased region" description="Low complexity" evidence="1">
    <location>
        <begin position="24"/>
        <end position="41"/>
    </location>
</feature>
<gene>
    <name evidence="3" type="ORF">BT62DRAFT_933665</name>
</gene>
<keyword evidence="4" id="KW-1185">Reference proteome</keyword>
<evidence type="ECO:0000313" key="3">
    <source>
        <dbReference type="EMBL" id="KAG7444633.1"/>
    </source>
</evidence>
<evidence type="ECO:0000256" key="2">
    <source>
        <dbReference type="SAM" id="SignalP"/>
    </source>
</evidence>
<keyword evidence="2" id="KW-0732">Signal</keyword>
<accession>A0A9P8AQR9</accession>
<proteinExistence type="predicted"/>
<organism evidence="3 4">
    <name type="scientific">Guyanagaster necrorhizus</name>
    <dbReference type="NCBI Taxonomy" id="856835"/>
    <lineage>
        <taxon>Eukaryota</taxon>
        <taxon>Fungi</taxon>
        <taxon>Dikarya</taxon>
        <taxon>Basidiomycota</taxon>
        <taxon>Agaricomycotina</taxon>
        <taxon>Agaricomycetes</taxon>
        <taxon>Agaricomycetidae</taxon>
        <taxon>Agaricales</taxon>
        <taxon>Marasmiineae</taxon>
        <taxon>Physalacriaceae</taxon>
        <taxon>Guyanagaster</taxon>
    </lineage>
</organism>